<evidence type="ECO:0000313" key="13">
    <source>
        <dbReference type="Proteomes" id="UP001054837"/>
    </source>
</evidence>
<dbReference type="GO" id="GO:0005856">
    <property type="term" value="C:cytoskeleton"/>
    <property type="evidence" value="ECO:0007669"/>
    <property type="project" value="UniProtKB-SubCell"/>
</dbReference>
<dbReference type="Gene3D" id="1.20.5.1160">
    <property type="entry name" value="Vasodilator-stimulated phosphoprotein"/>
    <property type="match status" value="1"/>
</dbReference>
<sequence>MSEQSVASARASVLVYDSQMKKWVPSGSSSGLAKVHIYHHVENNTFRVVGRKVQDHEVVINCSILKGLKYFQATPTFHQWRDNSQIHGLNFASREDADTFALAMERVLDILGHSSMYLSSQRSSQSQPLYQTIGHSGVSLDDYAEYRGWINNENGERKTNSEYSHYRTSQVNHSNHPNSPGSISSPSAYSHLRTSSAPPMPQQPLSTVPLQPSPQSTVPPPPPPPPPPPSNSSISGLATLPRLHLRPNPEQEFTETSFAAALATAKLKKTPSKPISDSPGNDNKAFPKGMACMMDEMARTLARRRAQTDNSIDTESICSNDSNRSWNKQSLGNASNPNITSGGESPQSIHKSDTEIENKNSVTLDAIQLDKIKQEILSEVKVAINKAKQEIIDAIRMEMNRR</sequence>
<dbReference type="AlphaFoldDB" id="A0AAV4R1Z1"/>
<dbReference type="Gene3D" id="2.30.29.30">
    <property type="entry name" value="Pleckstrin-homology domain (PH domain)/Phosphotyrosine-binding domain (PTB)"/>
    <property type="match status" value="1"/>
</dbReference>
<dbReference type="PANTHER" id="PTHR11202:SF22">
    <property type="entry name" value="PROTEIN ENABLED"/>
    <property type="match status" value="1"/>
</dbReference>
<feature type="compositionally biased region" description="Polar residues" evidence="10">
    <location>
        <begin position="162"/>
        <end position="171"/>
    </location>
</feature>
<comment type="similarity">
    <text evidence="3">Belongs to the Ena/VASP family.</text>
</comment>
<keyword evidence="6" id="KW-0729">SH3-binding</keyword>
<keyword evidence="9" id="KW-0966">Cell projection</keyword>
<name>A0AAV4R1Z1_9ARAC</name>
<keyword evidence="4" id="KW-0963">Cytoplasm</keyword>
<feature type="compositionally biased region" description="Polar residues" evidence="10">
    <location>
        <begin position="308"/>
        <end position="349"/>
    </location>
</feature>
<evidence type="ECO:0000256" key="10">
    <source>
        <dbReference type="SAM" id="MobiDB-lite"/>
    </source>
</evidence>
<evidence type="ECO:0000256" key="8">
    <source>
        <dbReference type="ARBA" id="ARBA00023212"/>
    </source>
</evidence>
<keyword evidence="8" id="KW-0206">Cytoskeleton</keyword>
<reference evidence="12 13" key="1">
    <citation type="submission" date="2021-06" db="EMBL/GenBank/DDBJ databases">
        <title>Caerostris darwini draft genome.</title>
        <authorList>
            <person name="Kono N."/>
            <person name="Arakawa K."/>
        </authorList>
    </citation>
    <scope>NUCLEOTIDE SEQUENCE [LARGE SCALE GENOMIC DNA]</scope>
</reference>
<organism evidence="12 13">
    <name type="scientific">Caerostris darwini</name>
    <dbReference type="NCBI Taxonomy" id="1538125"/>
    <lineage>
        <taxon>Eukaryota</taxon>
        <taxon>Metazoa</taxon>
        <taxon>Ecdysozoa</taxon>
        <taxon>Arthropoda</taxon>
        <taxon>Chelicerata</taxon>
        <taxon>Arachnida</taxon>
        <taxon>Araneae</taxon>
        <taxon>Araneomorphae</taxon>
        <taxon>Entelegynae</taxon>
        <taxon>Araneoidea</taxon>
        <taxon>Araneidae</taxon>
        <taxon>Caerostris</taxon>
    </lineage>
</organism>
<feature type="compositionally biased region" description="Pro residues" evidence="10">
    <location>
        <begin position="217"/>
        <end position="230"/>
    </location>
</feature>
<keyword evidence="5" id="KW-0597">Phosphoprotein</keyword>
<dbReference type="GO" id="GO:0017124">
    <property type="term" value="F:SH3 domain binding"/>
    <property type="evidence" value="ECO:0007669"/>
    <property type="project" value="UniProtKB-KW"/>
</dbReference>
<dbReference type="GO" id="GO:0030054">
    <property type="term" value="C:cell junction"/>
    <property type="evidence" value="ECO:0007669"/>
    <property type="project" value="UniProtKB-ARBA"/>
</dbReference>
<dbReference type="SUPFAM" id="SSF50729">
    <property type="entry name" value="PH domain-like"/>
    <property type="match status" value="1"/>
</dbReference>
<feature type="compositionally biased region" description="Polar residues" evidence="10">
    <location>
        <begin position="192"/>
        <end position="210"/>
    </location>
</feature>
<evidence type="ECO:0000256" key="7">
    <source>
        <dbReference type="ARBA" id="ARBA00023203"/>
    </source>
</evidence>
<dbReference type="InterPro" id="IPR014885">
    <property type="entry name" value="VASP_tetra"/>
</dbReference>
<dbReference type="EMBL" id="BPLQ01005389">
    <property type="protein sequence ID" value="GIY14601.1"/>
    <property type="molecule type" value="Genomic_DNA"/>
</dbReference>
<evidence type="ECO:0000256" key="1">
    <source>
        <dbReference type="ARBA" id="ARBA00004245"/>
    </source>
</evidence>
<proteinExistence type="inferred from homology"/>
<keyword evidence="7" id="KW-0009">Actin-binding</keyword>
<dbReference type="Pfam" id="PF08776">
    <property type="entry name" value="VASP_tetra"/>
    <property type="match status" value="1"/>
</dbReference>
<accession>A0AAV4R1Z1</accession>
<dbReference type="SUPFAM" id="SSF118370">
    <property type="entry name" value="Vasodilator-stimulated phosphoprotein, VASP, tetramerisation domain"/>
    <property type="match status" value="1"/>
</dbReference>
<dbReference type="InterPro" id="IPR000697">
    <property type="entry name" value="WH1/EVH1_dom"/>
</dbReference>
<evidence type="ECO:0000256" key="5">
    <source>
        <dbReference type="ARBA" id="ARBA00022553"/>
    </source>
</evidence>
<comment type="caution">
    <text evidence="12">The sequence shown here is derived from an EMBL/GenBank/DDBJ whole genome shotgun (WGS) entry which is preliminary data.</text>
</comment>
<dbReference type="Proteomes" id="UP001054837">
    <property type="component" value="Unassembled WGS sequence"/>
</dbReference>
<evidence type="ECO:0000256" key="9">
    <source>
        <dbReference type="ARBA" id="ARBA00023273"/>
    </source>
</evidence>
<keyword evidence="13" id="KW-1185">Reference proteome</keyword>
<dbReference type="InterPro" id="IPR038023">
    <property type="entry name" value="VASP_sf"/>
</dbReference>
<dbReference type="CDD" id="cd01207">
    <property type="entry name" value="EVH1_Ena_VASP-like"/>
    <property type="match status" value="1"/>
</dbReference>
<feature type="region of interest" description="Disordered" evidence="10">
    <location>
        <begin position="304"/>
        <end position="352"/>
    </location>
</feature>
<evidence type="ECO:0000256" key="3">
    <source>
        <dbReference type="ARBA" id="ARBA00009785"/>
    </source>
</evidence>
<dbReference type="GO" id="GO:0005829">
    <property type="term" value="C:cytosol"/>
    <property type="evidence" value="ECO:0007669"/>
    <property type="project" value="UniProtKB-ARBA"/>
</dbReference>
<feature type="region of interest" description="Disordered" evidence="10">
    <location>
        <begin position="162"/>
        <end position="236"/>
    </location>
</feature>
<feature type="domain" description="WH1" evidence="11">
    <location>
        <begin position="1"/>
        <end position="111"/>
    </location>
</feature>
<comment type="subcellular location">
    <subcellularLocation>
        <location evidence="2">Cell projection</location>
        <location evidence="2">Lamellipodium</location>
    </subcellularLocation>
    <subcellularLocation>
        <location evidence="1">Cytoplasm</location>
        <location evidence="1">Cytoskeleton</location>
    </subcellularLocation>
</comment>
<dbReference type="Pfam" id="PF00568">
    <property type="entry name" value="WH1"/>
    <property type="match status" value="1"/>
</dbReference>
<evidence type="ECO:0000256" key="4">
    <source>
        <dbReference type="ARBA" id="ARBA00022490"/>
    </source>
</evidence>
<dbReference type="SMART" id="SM00461">
    <property type="entry name" value="WH1"/>
    <property type="match status" value="1"/>
</dbReference>
<evidence type="ECO:0000256" key="6">
    <source>
        <dbReference type="ARBA" id="ARBA00023036"/>
    </source>
</evidence>
<gene>
    <name evidence="12" type="primary">ena</name>
    <name evidence="12" type="ORF">CDAR_518351</name>
</gene>
<dbReference type="GO" id="GO:0030027">
    <property type="term" value="C:lamellipodium"/>
    <property type="evidence" value="ECO:0007669"/>
    <property type="project" value="UniProtKB-SubCell"/>
</dbReference>
<dbReference type="GO" id="GO:0003779">
    <property type="term" value="F:actin binding"/>
    <property type="evidence" value="ECO:0007669"/>
    <property type="project" value="UniProtKB-KW"/>
</dbReference>
<dbReference type="SUPFAM" id="SSF101447">
    <property type="entry name" value="Formin homology 2 domain (FH2 domain)"/>
    <property type="match status" value="1"/>
</dbReference>
<evidence type="ECO:0000256" key="2">
    <source>
        <dbReference type="ARBA" id="ARBA00004510"/>
    </source>
</evidence>
<protein>
    <submittedName>
        <fullName evidence="12">Protein enabled</fullName>
    </submittedName>
</protein>
<dbReference type="FunFam" id="2.30.29.30:FF:000047">
    <property type="entry name" value="vasodilator-stimulated phosphoprotein isoform X2"/>
    <property type="match status" value="1"/>
</dbReference>
<evidence type="ECO:0000313" key="12">
    <source>
        <dbReference type="EMBL" id="GIY14601.1"/>
    </source>
</evidence>
<evidence type="ECO:0000259" key="11">
    <source>
        <dbReference type="PROSITE" id="PS50229"/>
    </source>
</evidence>
<dbReference type="PANTHER" id="PTHR11202">
    <property type="entry name" value="SPROUTY-RELATED, EVH1 DOMAIN-CONTAINING PROTEIN FAMILY MEMBER"/>
    <property type="match status" value="1"/>
</dbReference>
<dbReference type="InterPro" id="IPR011993">
    <property type="entry name" value="PH-like_dom_sf"/>
</dbReference>
<dbReference type="PROSITE" id="PS50229">
    <property type="entry name" value="WH1"/>
    <property type="match status" value="1"/>
</dbReference>
<feature type="compositionally biased region" description="Low complexity" evidence="10">
    <location>
        <begin position="172"/>
        <end position="191"/>
    </location>
</feature>